<dbReference type="EMBL" id="JAROKS010000020">
    <property type="protein sequence ID" value="KAK1791643.1"/>
    <property type="molecule type" value="Genomic_DNA"/>
</dbReference>
<keyword evidence="5" id="KW-0378">Hydrolase</keyword>
<evidence type="ECO:0000256" key="2">
    <source>
        <dbReference type="ARBA" id="ARBA00022695"/>
    </source>
</evidence>
<accession>A0AAD9DSK1</accession>
<gene>
    <name evidence="9" type="ORF">P4O66_013645</name>
</gene>
<evidence type="ECO:0000256" key="1">
    <source>
        <dbReference type="ARBA" id="ARBA00022679"/>
    </source>
</evidence>
<dbReference type="InterPro" id="IPR021109">
    <property type="entry name" value="Peptidase_aspartic_dom_sf"/>
</dbReference>
<dbReference type="InterPro" id="IPR050951">
    <property type="entry name" value="Retrovirus_Pol_polyprotein"/>
</dbReference>
<evidence type="ECO:0000256" key="4">
    <source>
        <dbReference type="ARBA" id="ARBA00022759"/>
    </source>
</evidence>
<dbReference type="GO" id="GO:0004519">
    <property type="term" value="F:endonuclease activity"/>
    <property type="evidence" value="ECO:0007669"/>
    <property type="project" value="UniProtKB-KW"/>
</dbReference>
<dbReference type="PANTHER" id="PTHR37984:SF5">
    <property type="entry name" value="PROTEIN NYNRIN-LIKE"/>
    <property type="match status" value="1"/>
</dbReference>
<evidence type="ECO:0000256" key="6">
    <source>
        <dbReference type="ARBA" id="ARBA00022918"/>
    </source>
</evidence>
<keyword evidence="2" id="KW-0548">Nucleotidyltransferase</keyword>
<dbReference type="Pfam" id="PF17917">
    <property type="entry name" value="RT_RNaseH"/>
    <property type="match status" value="1"/>
</dbReference>
<dbReference type="PANTHER" id="PTHR37984">
    <property type="entry name" value="PROTEIN CBG26694"/>
    <property type="match status" value="1"/>
</dbReference>
<organism evidence="9 10">
    <name type="scientific">Electrophorus voltai</name>
    <dbReference type="NCBI Taxonomy" id="2609070"/>
    <lineage>
        <taxon>Eukaryota</taxon>
        <taxon>Metazoa</taxon>
        <taxon>Chordata</taxon>
        <taxon>Craniata</taxon>
        <taxon>Vertebrata</taxon>
        <taxon>Euteleostomi</taxon>
        <taxon>Actinopterygii</taxon>
        <taxon>Neopterygii</taxon>
        <taxon>Teleostei</taxon>
        <taxon>Ostariophysi</taxon>
        <taxon>Gymnotiformes</taxon>
        <taxon>Gymnotoidei</taxon>
        <taxon>Gymnotidae</taxon>
        <taxon>Electrophorus</taxon>
    </lineage>
</organism>
<sequence length="623" mass="69398">QALLRLKQGVRSAAEYAMEFWTLATGTRWNEPTQIGAFVNGLRAELQVELACKQEASTLNEVVHLAITFNRLLQEKRRCVHQNSPQQDITGPARQTDSPEELDAAGVQPKRGDQRRGNNAMSCSQSRSMFKVPVEVSYKCWLLSASALVDSRVAGNVMDWGFAKRLGIKAIALPSSLSMQALDRGPVGPGYITLVTPCVLLITQGGYSECIAFFLLSSLSHSITLGLPWMRTHSPQEYENLAQVISLMKATQVPPHQGWDCTITLKEGMVHPRCRTYPLSQEKEWAMDQYIKEALEQGYSHPSTSPAPARVFFVKKKDGGLRPCVDYQGFNKLLLQYPYPLPLVPAALEQLRGAKFFTKLDLHSAYNLIQVKEGDKWKMAFSTSTGHYEYLVLPYGLAMAPSIFQAYINEVEKAFEELKTTFSTLPVLQQPDPERPFVVEVDASDIGVGTVLSQHTRERGGLWHIAYFSQKQSPAERNYGIGDRELLSMKLAFVEWRHWLEGAQHPFTMYMDHKNLEYLQTTKRLNARQARWSIFFSRFQFQVTHRPGEQCGDPVDELGACSRSILLFGISGLGGGPTNKGSQPTSTVPTLLAAFQDPGGCDPHGGPPPPLKGPQSGQTPHLT</sequence>
<dbReference type="InterPro" id="IPR043502">
    <property type="entry name" value="DNA/RNA_pol_sf"/>
</dbReference>
<keyword evidence="3" id="KW-0540">Nuclease</keyword>
<dbReference type="Pfam" id="PF00078">
    <property type="entry name" value="RVT_1"/>
    <property type="match status" value="1"/>
</dbReference>
<feature type="region of interest" description="Disordered" evidence="7">
    <location>
        <begin position="82"/>
        <end position="122"/>
    </location>
</feature>
<evidence type="ECO:0000259" key="8">
    <source>
        <dbReference type="PROSITE" id="PS50878"/>
    </source>
</evidence>
<dbReference type="InterPro" id="IPR000477">
    <property type="entry name" value="RT_dom"/>
</dbReference>
<protein>
    <recommendedName>
        <fullName evidence="8">Reverse transcriptase domain-containing protein</fullName>
    </recommendedName>
</protein>
<proteinExistence type="predicted"/>
<comment type="caution">
    <text evidence="9">The sequence shown here is derived from an EMBL/GenBank/DDBJ whole genome shotgun (WGS) entry which is preliminary data.</text>
</comment>
<keyword evidence="6" id="KW-0695">RNA-directed DNA polymerase</keyword>
<feature type="non-terminal residue" evidence="9">
    <location>
        <position position="1"/>
    </location>
</feature>
<dbReference type="Gene3D" id="2.40.70.10">
    <property type="entry name" value="Acid Proteases"/>
    <property type="match status" value="1"/>
</dbReference>
<dbReference type="SUPFAM" id="SSF56672">
    <property type="entry name" value="DNA/RNA polymerases"/>
    <property type="match status" value="1"/>
</dbReference>
<dbReference type="PROSITE" id="PS50878">
    <property type="entry name" value="RT_POL"/>
    <property type="match status" value="1"/>
</dbReference>
<dbReference type="Gene3D" id="3.10.10.10">
    <property type="entry name" value="HIV Type 1 Reverse Transcriptase, subunit A, domain 1"/>
    <property type="match status" value="1"/>
</dbReference>
<dbReference type="CDD" id="cd09274">
    <property type="entry name" value="RNase_HI_RT_Ty3"/>
    <property type="match status" value="1"/>
</dbReference>
<reference evidence="9" key="1">
    <citation type="submission" date="2023-03" db="EMBL/GenBank/DDBJ databases">
        <title>Electrophorus voltai genome.</title>
        <authorList>
            <person name="Bian C."/>
        </authorList>
    </citation>
    <scope>NUCLEOTIDE SEQUENCE</scope>
    <source>
        <strain evidence="9">CB-2022</strain>
        <tissue evidence="9">Muscle</tissue>
    </source>
</reference>
<dbReference type="GO" id="GO:0003964">
    <property type="term" value="F:RNA-directed DNA polymerase activity"/>
    <property type="evidence" value="ECO:0007669"/>
    <property type="project" value="UniProtKB-KW"/>
</dbReference>
<keyword evidence="1" id="KW-0808">Transferase</keyword>
<feature type="compositionally biased region" description="Polar residues" evidence="7">
    <location>
        <begin position="82"/>
        <end position="96"/>
    </location>
</feature>
<dbReference type="CDD" id="cd01647">
    <property type="entry name" value="RT_LTR"/>
    <property type="match status" value="1"/>
</dbReference>
<dbReference type="AlphaFoldDB" id="A0AAD9DSK1"/>
<evidence type="ECO:0000313" key="10">
    <source>
        <dbReference type="Proteomes" id="UP001239994"/>
    </source>
</evidence>
<dbReference type="InterPro" id="IPR041373">
    <property type="entry name" value="RT_RNaseH"/>
</dbReference>
<evidence type="ECO:0000256" key="3">
    <source>
        <dbReference type="ARBA" id="ARBA00022722"/>
    </source>
</evidence>
<dbReference type="CDD" id="cd00303">
    <property type="entry name" value="retropepsin_like"/>
    <property type="match status" value="1"/>
</dbReference>
<evidence type="ECO:0000256" key="7">
    <source>
        <dbReference type="SAM" id="MobiDB-lite"/>
    </source>
</evidence>
<evidence type="ECO:0000256" key="5">
    <source>
        <dbReference type="ARBA" id="ARBA00022801"/>
    </source>
</evidence>
<keyword evidence="4" id="KW-0255">Endonuclease</keyword>
<name>A0AAD9DSK1_9TELE</name>
<feature type="domain" description="Reverse transcriptase" evidence="8">
    <location>
        <begin position="295"/>
        <end position="501"/>
    </location>
</feature>
<dbReference type="Proteomes" id="UP001239994">
    <property type="component" value="Unassembled WGS sequence"/>
</dbReference>
<dbReference type="GO" id="GO:0016787">
    <property type="term" value="F:hydrolase activity"/>
    <property type="evidence" value="ECO:0007669"/>
    <property type="project" value="UniProtKB-KW"/>
</dbReference>
<keyword evidence="10" id="KW-1185">Reference proteome</keyword>
<feature type="region of interest" description="Disordered" evidence="7">
    <location>
        <begin position="593"/>
        <end position="623"/>
    </location>
</feature>
<evidence type="ECO:0000313" key="9">
    <source>
        <dbReference type="EMBL" id="KAK1791643.1"/>
    </source>
</evidence>